<dbReference type="RefSeq" id="WP_012952525.1">
    <property type="nucleotide sequence ID" value="NC_013769.1"/>
</dbReference>
<dbReference type="Pfam" id="PF05942">
    <property type="entry name" value="PaREP1"/>
    <property type="match status" value="1"/>
</dbReference>
<dbReference type="PANTHER" id="PTHR34237">
    <property type="entry name" value="PAREP8-RELATED"/>
    <property type="match status" value="1"/>
</dbReference>
<dbReference type="InterPro" id="IPR010268">
    <property type="entry name" value="PaREP1"/>
</dbReference>
<name>D2PI63_SACI9</name>
<reference evidence="2" key="1">
    <citation type="journal article" date="2009" name="Proc. Natl. Acad. Sci. U.S.A.">
        <title>Biogeography of the Sulfolobus islandicus pan-genome.</title>
        <authorList>
            <person name="Reno M.L."/>
            <person name="Held N.L."/>
            <person name="Fields C.J."/>
            <person name="Burke P.V."/>
            <person name="Whitaker R.J."/>
        </authorList>
    </citation>
    <scope>NUCLEOTIDE SEQUENCE [LARGE SCALE GENOMIC DNA]</scope>
    <source>
        <strain evidence="2">L.D.8.5 / Lassen #2</strain>
    </source>
</reference>
<organism evidence="1 2">
    <name type="scientific">Saccharolobus islandicus (strain L.D.8.5 / Lassen #2)</name>
    <name type="common">Sulfolobus islandicus</name>
    <dbReference type="NCBI Taxonomy" id="425944"/>
    <lineage>
        <taxon>Archaea</taxon>
        <taxon>Thermoproteota</taxon>
        <taxon>Thermoprotei</taxon>
        <taxon>Sulfolobales</taxon>
        <taxon>Sulfolobaceae</taxon>
        <taxon>Saccharolobus</taxon>
    </lineage>
</organism>
<evidence type="ECO:0000313" key="1">
    <source>
        <dbReference type="EMBL" id="ADB86557.1"/>
    </source>
</evidence>
<proteinExistence type="predicted"/>
<dbReference type="Gene3D" id="1.20.120.330">
    <property type="entry name" value="Nucleotidyltransferases domain 2"/>
    <property type="match status" value="1"/>
</dbReference>
<dbReference type="KEGG" id="sii:LD85_0843"/>
<dbReference type="PANTHER" id="PTHR34237:SF4">
    <property type="entry name" value="PAREP1 FAMILY PROTEIN"/>
    <property type="match status" value="1"/>
</dbReference>
<protein>
    <submittedName>
        <fullName evidence="1">PaREP1 domain containing protein</fullName>
    </submittedName>
</protein>
<dbReference type="EMBL" id="CP001731">
    <property type="protein sequence ID" value="ADB86557.1"/>
    <property type="molecule type" value="Genomic_DNA"/>
</dbReference>
<evidence type="ECO:0000313" key="2">
    <source>
        <dbReference type="Proteomes" id="UP000001404"/>
    </source>
</evidence>
<dbReference type="AlphaFoldDB" id="D2PI63"/>
<accession>D2PI63</accession>
<dbReference type="Proteomes" id="UP000001404">
    <property type="component" value="Chromosome"/>
</dbReference>
<dbReference type="HOGENOM" id="CLU_115256_0_1_2"/>
<sequence>MEELIKKAEEKGINVEDLIIFALSKEDPQQGIKLRLTLAEKYMAEAEEYLKKGDAIQASEKAYKVAEEIVKALAEKLNLSEYQQAVKEDRWYTHTLVSASIKLSLKLGDWVKTGWNSAYTLHVWGFHEAKLDLDSVKNLLQDVRKMLEESKKILP</sequence>
<gene>
    <name evidence="1" type="ordered locus">LD85_0843</name>
</gene>